<name>A0A9P4UCQ1_9PLEO</name>
<gene>
    <name evidence="2" type="ORF">P171DRAFT_32053</name>
</gene>
<evidence type="ECO:0000313" key="2">
    <source>
        <dbReference type="EMBL" id="KAF2444397.1"/>
    </source>
</evidence>
<accession>A0A9P4UCQ1</accession>
<dbReference type="Proteomes" id="UP000799764">
    <property type="component" value="Unassembled WGS sequence"/>
</dbReference>
<organism evidence="2 3">
    <name type="scientific">Karstenula rhodostoma CBS 690.94</name>
    <dbReference type="NCBI Taxonomy" id="1392251"/>
    <lineage>
        <taxon>Eukaryota</taxon>
        <taxon>Fungi</taxon>
        <taxon>Dikarya</taxon>
        <taxon>Ascomycota</taxon>
        <taxon>Pezizomycotina</taxon>
        <taxon>Dothideomycetes</taxon>
        <taxon>Pleosporomycetidae</taxon>
        <taxon>Pleosporales</taxon>
        <taxon>Massarineae</taxon>
        <taxon>Didymosphaeriaceae</taxon>
        <taxon>Karstenula</taxon>
    </lineage>
</organism>
<comment type="caution">
    <text evidence="2">The sequence shown here is derived from an EMBL/GenBank/DDBJ whole genome shotgun (WGS) entry which is preliminary data.</text>
</comment>
<reference evidence="2" key="1">
    <citation type="journal article" date="2020" name="Stud. Mycol.">
        <title>101 Dothideomycetes genomes: a test case for predicting lifestyles and emergence of pathogens.</title>
        <authorList>
            <person name="Haridas S."/>
            <person name="Albert R."/>
            <person name="Binder M."/>
            <person name="Bloem J."/>
            <person name="Labutti K."/>
            <person name="Salamov A."/>
            <person name="Andreopoulos B."/>
            <person name="Baker S."/>
            <person name="Barry K."/>
            <person name="Bills G."/>
            <person name="Bluhm B."/>
            <person name="Cannon C."/>
            <person name="Castanera R."/>
            <person name="Culley D."/>
            <person name="Daum C."/>
            <person name="Ezra D."/>
            <person name="Gonzalez J."/>
            <person name="Henrissat B."/>
            <person name="Kuo A."/>
            <person name="Liang C."/>
            <person name="Lipzen A."/>
            <person name="Lutzoni F."/>
            <person name="Magnuson J."/>
            <person name="Mondo S."/>
            <person name="Nolan M."/>
            <person name="Ohm R."/>
            <person name="Pangilinan J."/>
            <person name="Park H.-J."/>
            <person name="Ramirez L."/>
            <person name="Alfaro M."/>
            <person name="Sun H."/>
            <person name="Tritt A."/>
            <person name="Yoshinaga Y."/>
            <person name="Zwiers L.-H."/>
            <person name="Turgeon B."/>
            <person name="Goodwin S."/>
            <person name="Spatafora J."/>
            <person name="Crous P."/>
            <person name="Grigoriev I."/>
        </authorList>
    </citation>
    <scope>NUCLEOTIDE SEQUENCE</scope>
    <source>
        <strain evidence="2">CBS 690.94</strain>
    </source>
</reference>
<feature type="compositionally biased region" description="Basic residues" evidence="1">
    <location>
        <begin position="38"/>
        <end position="53"/>
    </location>
</feature>
<keyword evidence="3" id="KW-1185">Reference proteome</keyword>
<proteinExistence type="predicted"/>
<sequence>MQRIPTAHLNLISLPPLNLTTHPPPRRLATTKQDSRNKAHHHHLASCPLRKHPPSTSPRTHAHPSSLLSHHHRHTHRHHVLHLRRQTKPIPKRNPRRLLPPQSPHLIRSRRLSPTQRKSLVCIPKTGKEKRSIYREAPWSGRLDYERIYLMVCATVLWYPTFPTSEP</sequence>
<protein>
    <submittedName>
        <fullName evidence="2">Uncharacterized protein</fullName>
    </submittedName>
</protein>
<feature type="compositionally biased region" description="Basic residues" evidence="1">
    <location>
        <begin position="69"/>
        <end position="85"/>
    </location>
</feature>
<dbReference type="AlphaFoldDB" id="A0A9P4UCQ1"/>
<feature type="region of interest" description="Disordered" evidence="1">
    <location>
        <begin position="1"/>
        <end position="85"/>
    </location>
</feature>
<evidence type="ECO:0000256" key="1">
    <source>
        <dbReference type="SAM" id="MobiDB-lite"/>
    </source>
</evidence>
<evidence type="ECO:0000313" key="3">
    <source>
        <dbReference type="Proteomes" id="UP000799764"/>
    </source>
</evidence>
<dbReference type="EMBL" id="MU001501">
    <property type="protein sequence ID" value="KAF2444397.1"/>
    <property type="molecule type" value="Genomic_DNA"/>
</dbReference>